<dbReference type="Gene3D" id="1.10.630.10">
    <property type="entry name" value="Cytochrome P450"/>
    <property type="match status" value="1"/>
</dbReference>
<organism evidence="3 4">
    <name type="scientific">Oculimacula yallundae</name>
    <dbReference type="NCBI Taxonomy" id="86028"/>
    <lineage>
        <taxon>Eukaryota</taxon>
        <taxon>Fungi</taxon>
        <taxon>Dikarya</taxon>
        <taxon>Ascomycota</taxon>
        <taxon>Pezizomycotina</taxon>
        <taxon>Leotiomycetes</taxon>
        <taxon>Helotiales</taxon>
        <taxon>Ploettnerulaceae</taxon>
        <taxon>Oculimacula</taxon>
    </lineage>
</organism>
<keyword evidence="2" id="KW-0812">Transmembrane</keyword>
<protein>
    <recommendedName>
        <fullName evidence="5">Cytochrome P450</fullName>
    </recommendedName>
</protein>
<gene>
    <name evidence="3" type="ORF">VTL71DRAFT_6109</name>
</gene>
<dbReference type="InterPro" id="IPR050121">
    <property type="entry name" value="Cytochrome_P450_monoxygenase"/>
</dbReference>
<comment type="similarity">
    <text evidence="1">Belongs to the cytochrome P450 family.</text>
</comment>
<reference evidence="3 4" key="1">
    <citation type="journal article" date="2024" name="Commun. Biol.">
        <title>Comparative genomic analysis of thermophilic fungi reveals convergent evolutionary adaptations and gene losses.</title>
        <authorList>
            <person name="Steindorff A.S."/>
            <person name="Aguilar-Pontes M.V."/>
            <person name="Robinson A.J."/>
            <person name="Andreopoulos B."/>
            <person name="LaButti K."/>
            <person name="Kuo A."/>
            <person name="Mondo S."/>
            <person name="Riley R."/>
            <person name="Otillar R."/>
            <person name="Haridas S."/>
            <person name="Lipzen A."/>
            <person name="Grimwood J."/>
            <person name="Schmutz J."/>
            <person name="Clum A."/>
            <person name="Reid I.D."/>
            <person name="Moisan M.C."/>
            <person name="Butler G."/>
            <person name="Nguyen T.T.M."/>
            <person name="Dewar K."/>
            <person name="Conant G."/>
            <person name="Drula E."/>
            <person name="Henrissat B."/>
            <person name="Hansel C."/>
            <person name="Singer S."/>
            <person name="Hutchinson M.I."/>
            <person name="de Vries R.P."/>
            <person name="Natvig D.O."/>
            <person name="Powell A.J."/>
            <person name="Tsang A."/>
            <person name="Grigoriev I.V."/>
        </authorList>
    </citation>
    <scope>NUCLEOTIDE SEQUENCE [LARGE SCALE GENOMIC DNA]</scope>
    <source>
        <strain evidence="3 4">CBS 494.80</strain>
    </source>
</reference>
<name>A0ABR4BZI7_9HELO</name>
<evidence type="ECO:0008006" key="5">
    <source>
        <dbReference type="Google" id="ProtNLM"/>
    </source>
</evidence>
<evidence type="ECO:0000256" key="1">
    <source>
        <dbReference type="ARBA" id="ARBA00010617"/>
    </source>
</evidence>
<accession>A0ABR4BZI7</accession>
<evidence type="ECO:0000313" key="4">
    <source>
        <dbReference type="Proteomes" id="UP001595075"/>
    </source>
</evidence>
<keyword evidence="2" id="KW-1133">Transmembrane helix</keyword>
<feature type="transmembrane region" description="Helical" evidence="2">
    <location>
        <begin position="6"/>
        <end position="27"/>
    </location>
</feature>
<dbReference type="PANTHER" id="PTHR24305:SF166">
    <property type="entry name" value="CYTOCHROME P450 12A4, MITOCHONDRIAL-RELATED"/>
    <property type="match status" value="1"/>
</dbReference>
<evidence type="ECO:0000313" key="3">
    <source>
        <dbReference type="EMBL" id="KAL2063037.1"/>
    </source>
</evidence>
<proteinExistence type="inferred from homology"/>
<sequence>MPLLQSIITASALFSIAGITYSIYLVIWRLYFSPISRFPGPKLAALTYWYEFYYDLIQRGQFIFKIQELHKQYGPIIRINPHELHVSDPDFFHTLYAGGSGRRERDPYHTATLTLPGSLLTSPPHRKRYLLVHTRSPFGKSNLVMTTITFAITFRKFSTANMSVLYCWSARFFKQLQHYNITFLLYQILVNMVAVTILEYYCKPFWSWASTLTVCAAGTIISSLLLIIFMKLFYGDRAQVDWQMNVFYNRELQPQRSLFHEKLFYWIKLIAYAVIAILGVPLALFYLQKHVCSTNYHPNSTIEKVLSFTPTSNDETFPPIFSTFEITPLSTTTSITTTTTTFITTLVTTLVTTSVTTITKLKEL</sequence>
<keyword evidence="4" id="KW-1185">Reference proteome</keyword>
<dbReference type="EMBL" id="JAZHXI010000016">
    <property type="protein sequence ID" value="KAL2063037.1"/>
    <property type="molecule type" value="Genomic_DNA"/>
</dbReference>
<dbReference type="SUPFAM" id="SSF48264">
    <property type="entry name" value="Cytochrome P450"/>
    <property type="match status" value="1"/>
</dbReference>
<keyword evidence="2" id="KW-0472">Membrane</keyword>
<feature type="transmembrane region" description="Helical" evidence="2">
    <location>
        <begin position="181"/>
        <end position="201"/>
    </location>
</feature>
<feature type="transmembrane region" description="Helical" evidence="2">
    <location>
        <begin position="207"/>
        <end position="234"/>
    </location>
</feature>
<comment type="caution">
    <text evidence="3">The sequence shown here is derived from an EMBL/GenBank/DDBJ whole genome shotgun (WGS) entry which is preliminary data.</text>
</comment>
<dbReference type="PANTHER" id="PTHR24305">
    <property type="entry name" value="CYTOCHROME P450"/>
    <property type="match status" value="1"/>
</dbReference>
<dbReference type="Proteomes" id="UP001595075">
    <property type="component" value="Unassembled WGS sequence"/>
</dbReference>
<dbReference type="InterPro" id="IPR036396">
    <property type="entry name" value="Cyt_P450_sf"/>
</dbReference>
<evidence type="ECO:0000256" key="2">
    <source>
        <dbReference type="SAM" id="Phobius"/>
    </source>
</evidence>
<feature type="transmembrane region" description="Helical" evidence="2">
    <location>
        <begin position="263"/>
        <end position="287"/>
    </location>
</feature>